<feature type="domain" description="AB hydrolase-1" evidence="1">
    <location>
        <begin position="26"/>
        <end position="239"/>
    </location>
</feature>
<dbReference type="Gene3D" id="3.40.50.1820">
    <property type="entry name" value="alpha/beta hydrolase"/>
    <property type="match status" value="1"/>
</dbReference>
<organism evidence="2">
    <name type="scientific">marine metagenome</name>
    <dbReference type="NCBI Taxonomy" id="408172"/>
    <lineage>
        <taxon>unclassified sequences</taxon>
        <taxon>metagenomes</taxon>
        <taxon>ecological metagenomes</taxon>
    </lineage>
</organism>
<name>A0A382MY23_9ZZZZ</name>
<sequence length="278" mass="31107">MFDGFSQVVIDIQGITINVVYGGNGPPILLLHGYPQTHVMWHKVASALADSYTVVAPDLRGYGDSGKPDANGDDNVYCKRSTAADQVQVMLQLGHELFHVIGHDRGARVGHRMALDSPIRVKTFTSLDVAPSQAAFDSMDSDLSFAWFHWHLMRQPEPLPERLIGTNAKFYLDFLLERWTAREGSITEEAYSEYLRCFSDPATIKASCADYRAISLDLEHDEIDRGRRLDCPVLALWGSDMRKRPGWQTGRGLDMLQVWRDRATNVVGGPIDCGHFLA</sequence>
<evidence type="ECO:0000313" key="2">
    <source>
        <dbReference type="EMBL" id="SVC53218.1"/>
    </source>
</evidence>
<dbReference type="InterPro" id="IPR000073">
    <property type="entry name" value="AB_hydrolase_1"/>
</dbReference>
<dbReference type="AlphaFoldDB" id="A0A382MY23"/>
<dbReference type="SUPFAM" id="SSF53474">
    <property type="entry name" value="alpha/beta-Hydrolases"/>
    <property type="match status" value="1"/>
</dbReference>
<accession>A0A382MY23</accession>
<protein>
    <recommendedName>
        <fullName evidence="1">AB hydrolase-1 domain-containing protein</fullName>
    </recommendedName>
</protein>
<gene>
    <name evidence="2" type="ORF">METZ01_LOCUS306072</name>
</gene>
<dbReference type="Pfam" id="PF00561">
    <property type="entry name" value="Abhydrolase_1"/>
    <property type="match status" value="1"/>
</dbReference>
<dbReference type="InterPro" id="IPR029058">
    <property type="entry name" value="AB_hydrolase_fold"/>
</dbReference>
<dbReference type="EMBL" id="UINC01096382">
    <property type="protein sequence ID" value="SVC53218.1"/>
    <property type="molecule type" value="Genomic_DNA"/>
</dbReference>
<dbReference type="PANTHER" id="PTHR43329">
    <property type="entry name" value="EPOXIDE HYDROLASE"/>
    <property type="match status" value="1"/>
</dbReference>
<feature type="non-terminal residue" evidence="2">
    <location>
        <position position="278"/>
    </location>
</feature>
<evidence type="ECO:0000259" key="1">
    <source>
        <dbReference type="Pfam" id="PF00561"/>
    </source>
</evidence>
<proteinExistence type="predicted"/>
<reference evidence="2" key="1">
    <citation type="submission" date="2018-05" db="EMBL/GenBank/DDBJ databases">
        <authorList>
            <person name="Lanie J.A."/>
            <person name="Ng W.-L."/>
            <person name="Kazmierczak K.M."/>
            <person name="Andrzejewski T.M."/>
            <person name="Davidsen T.M."/>
            <person name="Wayne K.J."/>
            <person name="Tettelin H."/>
            <person name="Glass J.I."/>
            <person name="Rusch D."/>
            <person name="Podicherti R."/>
            <person name="Tsui H.-C.T."/>
            <person name="Winkler M.E."/>
        </authorList>
    </citation>
    <scope>NUCLEOTIDE SEQUENCE</scope>
</reference>